<evidence type="ECO:0008006" key="5">
    <source>
        <dbReference type="Google" id="ProtNLM"/>
    </source>
</evidence>
<protein>
    <recommendedName>
        <fullName evidence="5">Single-stranded DNA-binding protein</fullName>
    </recommendedName>
</protein>
<keyword evidence="4" id="KW-1185">Reference proteome</keyword>
<dbReference type="EMBL" id="SRSF01000001">
    <property type="protein sequence ID" value="THH41492.1"/>
    <property type="molecule type" value="Genomic_DNA"/>
</dbReference>
<proteinExistence type="predicted"/>
<organism evidence="3 4">
    <name type="scientific">Neolewinella litorea</name>
    <dbReference type="NCBI Taxonomy" id="2562452"/>
    <lineage>
        <taxon>Bacteria</taxon>
        <taxon>Pseudomonadati</taxon>
        <taxon>Bacteroidota</taxon>
        <taxon>Saprospiria</taxon>
        <taxon>Saprospirales</taxon>
        <taxon>Lewinellaceae</taxon>
        <taxon>Neolewinella</taxon>
    </lineage>
</organism>
<name>A0A4S4NNQ1_9BACT</name>
<dbReference type="InterPro" id="IPR012340">
    <property type="entry name" value="NA-bd_OB-fold"/>
</dbReference>
<dbReference type="Pfam" id="PF00436">
    <property type="entry name" value="SSB"/>
    <property type="match status" value="1"/>
</dbReference>
<dbReference type="Gene3D" id="2.40.50.140">
    <property type="entry name" value="Nucleic acid-binding proteins"/>
    <property type="match status" value="1"/>
</dbReference>
<dbReference type="RefSeq" id="WP_136456335.1">
    <property type="nucleotide sequence ID" value="NZ_SRSF01000001.1"/>
</dbReference>
<evidence type="ECO:0000256" key="2">
    <source>
        <dbReference type="PROSITE-ProRule" id="PRU00252"/>
    </source>
</evidence>
<reference evidence="3 4" key="1">
    <citation type="submission" date="2019-04" db="EMBL/GenBank/DDBJ databases">
        <title>Lewinella litorea sp. nov., isolated from a marine sand.</title>
        <authorList>
            <person name="Yoon J.-H."/>
        </authorList>
    </citation>
    <scope>NUCLEOTIDE SEQUENCE [LARGE SCALE GENOMIC DNA]</scope>
    <source>
        <strain evidence="3 4">HSMS-39</strain>
    </source>
</reference>
<sequence length="117" mass="13530">MNQVSLIGRITRPPVYYCTPRGMDLTRIQLLTHDRRGRAHHHHCLAYGPAALTLHTHLETDNLLLIRGELLYREHRRGDRVVDRPYVLIRQYSFLDAVSDDQALRPARNLSVVPGLE</sequence>
<evidence type="ECO:0000313" key="3">
    <source>
        <dbReference type="EMBL" id="THH41492.1"/>
    </source>
</evidence>
<dbReference type="SUPFAM" id="SSF50249">
    <property type="entry name" value="Nucleic acid-binding proteins"/>
    <property type="match status" value="1"/>
</dbReference>
<accession>A0A4S4NNQ1</accession>
<evidence type="ECO:0000313" key="4">
    <source>
        <dbReference type="Proteomes" id="UP000308528"/>
    </source>
</evidence>
<dbReference type="PROSITE" id="PS50935">
    <property type="entry name" value="SSB"/>
    <property type="match status" value="1"/>
</dbReference>
<evidence type="ECO:0000256" key="1">
    <source>
        <dbReference type="ARBA" id="ARBA00023125"/>
    </source>
</evidence>
<gene>
    <name evidence="3" type="ORF">E4021_02540</name>
</gene>
<dbReference type="Proteomes" id="UP000308528">
    <property type="component" value="Unassembled WGS sequence"/>
</dbReference>
<dbReference type="GO" id="GO:0003697">
    <property type="term" value="F:single-stranded DNA binding"/>
    <property type="evidence" value="ECO:0007669"/>
    <property type="project" value="InterPro"/>
</dbReference>
<dbReference type="AlphaFoldDB" id="A0A4S4NNQ1"/>
<keyword evidence="1 2" id="KW-0238">DNA-binding</keyword>
<comment type="caution">
    <text evidence="3">The sequence shown here is derived from an EMBL/GenBank/DDBJ whole genome shotgun (WGS) entry which is preliminary data.</text>
</comment>
<dbReference type="InterPro" id="IPR000424">
    <property type="entry name" value="Primosome_PriB/ssb"/>
</dbReference>
<dbReference type="OrthoDB" id="9809878at2"/>